<dbReference type="RefSeq" id="WP_110132077.1">
    <property type="nucleotide sequence ID" value="NZ_QHJQ01000013.1"/>
</dbReference>
<gene>
    <name evidence="13" type="ORF">DDZ13_13955</name>
</gene>
<dbReference type="Gene3D" id="1.10.287.130">
    <property type="match status" value="1"/>
</dbReference>
<evidence type="ECO:0000313" key="13">
    <source>
        <dbReference type="EMBL" id="PXA03021.1"/>
    </source>
</evidence>
<keyword evidence="7" id="KW-0418">Kinase</keyword>
<dbReference type="InterPro" id="IPR004358">
    <property type="entry name" value="Sig_transdc_His_kin-like_C"/>
</dbReference>
<dbReference type="OrthoDB" id="9813151at2"/>
<dbReference type="SMART" id="SM00387">
    <property type="entry name" value="HATPase_c"/>
    <property type="match status" value="1"/>
</dbReference>
<dbReference type="GO" id="GO:0000155">
    <property type="term" value="F:phosphorelay sensor kinase activity"/>
    <property type="evidence" value="ECO:0007669"/>
    <property type="project" value="InterPro"/>
</dbReference>
<dbReference type="CDD" id="cd00082">
    <property type="entry name" value="HisKA"/>
    <property type="match status" value="1"/>
</dbReference>
<evidence type="ECO:0000259" key="11">
    <source>
        <dbReference type="PROSITE" id="PS50109"/>
    </source>
</evidence>
<dbReference type="InterPro" id="IPR006189">
    <property type="entry name" value="CHASE_dom"/>
</dbReference>
<dbReference type="InterPro" id="IPR005467">
    <property type="entry name" value="His_kinase_dom"/>
</dbReference>
<reference evidence="13 14" key="1">
    <citation type="submission" date="2018-05" db="EMBL/GenBank/DDBJ databases">
        <title>Coraliomargarita sinensis sp. nov., isolated from a marine solar saltern.</title>
        <authorList>
            <person name="Zhou L.Y."/>
        </authorList>
    </citation>
    <scope>NUCLEOTIDE SEQUENCE [LARGE SCALE GENOMIC DNA]</scope>
    <source>
        <strain evidence="13 14">WN38</strain>
    </source>
</reference>
<keyword evidence="9 10" id="KW-0472">Membrane</keyword>
<dbReference type="Gene3D" id="3.30.565.10">
    <property type="entry name" value="Histidine kinase-like ATPase, C-terminal domain"/>
    <property type="match status" value="1"/>
</dbReference>
<dbReference type="AlphaFoldDB" id="A0A317ZI32"/>
<keyword evidence="8 10" id="KW-1133">Transmembrane helix</keyword>
<dbReference type="Proteomes" id="UP000247099">
    <property type="component" value="Unassembled WGS sequence"/>
</dbReference>
<feature type="transmembrane region" description="Helical" evidence="10">
    <location>
        <begin position="24"/>
        <end position="47"/>
    </location>
</feature>
<evidence type="ECO:0000256" key="1">
    <source>
        <dbReference type="ARBA" id="ARBA00000085"/>
    </source>
</evidence>
<dbReference type="CDD" id="cd16922">
    <property type="entry name" value="HATPase_EvgS-ArcB-TorS-like"/>
    <property type="match status" value="1"/>
</dbReference>
<evidence type="ECO:0000256" key="5">
    <source>
        <dbReference type="ARBA" id="ARBA00022679"/>
    </source>
</evidence>
<dbReference type="PROSITE" id="PS50109">
    <property type="entry name" value="HIS_KIN"/>
    <property type="match status" value="1"/>
</dbReference>
<dbReference type="Pfam" id="PF00512">
    <property type="entry name" value="HisKA"/>
    <property type="match status" value="1"/>
</dbReference>
<dbReference type="GO" id="GO:0016020">
    <property type="term" value="C:membrane"/>
    <property type="evidence" value="ECO:0007669"/>
    <property type="project" value="UniProtKB-SubCell"/>
</dbReference>
<evidence type="ECO:0000256" key="10">
    <source>
        <dbReference type="SAM" id="Phobius"/>
    </source>
</evidence>
<protein>
    <recommendedName>
        <fullName evidence="3">histidine kinase</fullName>
        <ecNumber evidence="3">2.7.13.3</ecNumber>
    </recommendedName>
</protein>
<dbReference type="Pfam" id="PF03924">
    <property type="entry name" value="CHASE"/>
    <property type="match status" value="1"/>
</dbReference>
<dbReference type="InterPro" id="IPR036097">
    <property type="entry name" value="HisK_dim/P_sf"/>
</dbReference>
<dbReference type="InterPro" id="IPR036890">
    <property type="entry name" value="HATPase_C_sf"/>
</dbReference>
<dbReference type="InterPro" id="IPR042240">
    <property type="entry name" value="CHASE_sf"/>
</dbReference>
<evidence type="ECO:0000259" key="12">
    <source>
        <dbReference type="PROSITE" id="PS50839"/>
    </source>
</evidence>
<comment type="catalytic activity">
    <reaction evidence="1">
        <text>ATP + protein L-histidine = ADP + protein N-phospho-L-histidine.</text>
        <dbReference type="EC" id="2.7.13.3"/>
    </reaction>
</comment>
<comment type="subcellular location">
    <subcellularLocation>
        <location evidence="2">Membrane</location>
    </subcellularLocation>
</comment>
<name>A0A317ZI32_9BACT</name>
<evidence type="ECO:0000256" key="3">
    <source>
        <dbReference type="ARBA" id="ARBA00012438"/>
    </source>
</evidence>
<evidence type="ECO:0000256" key="8">
    <source>
        <dbReference type="ARBA" id="ARBA00022989"/>
    </source>
</evidence>
<evidence type="ECO:0000256" key="4">
    <source>
        <dbReference type="ARBA" id="ARBA00022553"/>
    </source>
</evidence>
<dbReference type="EMBL" id="QHJQ01000013">
    <property type="protein sequence ID" value="PXA03021.1"/>
    <property type="molecule type" value="Genomic_DNA"/>
</dbReference>
<dbReference type="EC" id="2.7.13.3" evidence="3"/>
<evidence type="ECO:0000256" key="6">
    <source>
        <dbReference type="ARBA" id="ARBA00022692"/>
    </source>
</evidence>
<dbReference type="PRINTS" id="PR00344">
    <property type="entry name" value="BCTRLSENSOR"/>
</dbReference>
<dbReference type="SMART" id="SM00388">
    <property type="entry name" value="HisKA"/>
    <property type="match status" value="1"/>
</dbReference>
<dbReference type="SUPFAM" id="SSF47384">
    <property type="entry name" value="Homodimeric domain of signal transducing histidine kinase"/>
    <property type="match status" value="1"/>
</dbReference>
<dbReference type="PROSITE" id="PS50839">
    <property type="entry name" value="CHASE"/>
    <property type="match status" value="1"/>
</dbReference>
<comment type="caution">
    <text evidence="13">The sequence shown here is derived from an EMBL/GenBank/DDBJ whole genome shotgun (WGS) entry which is preliminary data.</text>
</comment>
<dbReference type="InParanoid" id="A0A317ZI32"/>
<accession>A0A317ZI32</accession>
<dbReference type="Gene3D" id="3.30.450.350">
    <property type="entry name" value="CHASE domain"/>
    <property type="match status" value="1"/>
</dbReference>
<dbReference type="PANTHER" id="PTHR43047">
    <property type="entry name" value="TWO-COMPONENT HISTIDINE PROTEIN KINASE"/>
    <property type="match status" value="1"/>
</dbReference>
<feature type="transmembrane region" description="Helical" evidence="10">
    <location>
        <begin position="286"/>
        <end position="308"/>
    </location>
</feature>
<keyword evidence="4" id="KW-0597">Phosphoprotein</keyword>
<evidence type="ECO:0000256" key="2">
    <source>
        <dbReference type="ARBA" id="ARBA00004370"/>
    </source>
</evidence>
<dbReference type="Pfam" id="PF02518">
    <property type="entry name" value="HATPase_c"/>
    <property type="match status" value="1"/>
</dbReference>
<dbReference type="SMART" id="SM01079">
    <property type="entry name" value="CHASE"/>
    <property type="match status" value="1"/>
</dbReference>
<evidence type="ECO:0000256" key="9">
    <source>
        <dbReference type="ARBA" id="ARBA00023136"/>
    </source>
</evidence>
<keyword evidence="14" id="KW-1185">Reference proteome</keyword>
<sequence length="556" mass="61715">MSLKSTQNKGLEGQLDPIIDRSRLLNPSCGSIAAVALVICLIFGLFAHTTERTTYRHYLQEVRAVVFQEAALIASRLEAEVNSSFFLVSGLASYIGFEDDITQEEYAEICARMFDAIPGLVNIAAAPDLVNRFVYPLEGNEAVLNMSYEDLPEQIDAIRQIEKTKQPIIAGPVELVQGGEAIIGRFPVFTTNGRFEAEDFWGIISTPIRVESIYEQADLPLDSSNLEIALRGKDGLGANGAVFLGDRDLFYSGAVLYPVPFFHGSWEMAIAPKDGWPQHAPSRGLIYVVCAVLCLLTVLLLISLCLYLKRANEAREIEQSVQLVKERFYSNMSHEIRTPLNAILGLSELVGETTEESFTKESVSTISKSAHALTELISDVLFLSEDAINQGPPPSESFNANDLLDEVIAPMVPEIEKKKLKLRVEKIPGEDAEIYSSKQYLRQILWHLVLNAVKFTNEGTITFRLYRKNHELCFQCTDTGVGIDEAFQSQLFETFTQEDTSPSRHFEGAGVGLAIVKRSVQILNGTIAFESEKSVGTTFWVKVPLAESRELDDRKG</sequence>
<evidence type="ECO:0000256" key="7">
    <source>
        <dbReference type="ARBA" id="ARBA00022777"/>
    </source>
</evidence>
<proteinExistence type="predicted"/>
<evidence type="ECO:0000313" key="14">
    <source>
        <dbReference type="Proteomes" id="UP000247099"/>
    </source>
</evidence>
<dbReference type="InterPro" id="IPR003594">
    <property type="entry name" value="HATPase_dom"/>
</dbReference>
<dbReference type="InterPro" id="IPR003661">
    <property type="entry name" value="HisK_dim/P_dom"/>
</dbReference>
<keyword evidence="6 10" id="KW-0812">Transmembrane</keyword>
<feature type="domain" description="CHASE" evidence="12">
    <location>
        <begin position="133"/>
        <end position="219"/>
    </location>
</feature>
<organism evidence="13 14">
    <name type="scientific">Coraliomargarita sinensis</name>
    <dbReference type="NCBI Taxonomy" id="2174842"/>
    <lineage>
        <taxon>Bacteria</taxon>
        <taxon>Pseudomonadati</taxon>
        <taxon>Verrucomicrobiota</taxon>
        <taxon>Opitutia</taxon>
        <taxon>Puniceicoccales</taxon>
        <taxon>Coraliomargaritaceae</taxon>
        <taxon>Coraliomargarita</taxon>
    </lineage>
</organism>
<feature type="transmembrane region" description="Helical" evidence="10">
    <location>
        <begin position="249"/>
        <end position="266"/>
    </location>
</feature>
<keyword evidence="5" id="KW-0808">Transferase</keyword>
<dbReference type="SUPFAM" id="SSF55874">
    <property type="entry name" value="ATPase domain of HSP90 chaperone/DNA topoisomerase II/histidine kinase"/>
    <property type="match status" value="1"/>
</dbReference>
<feature type="domain" description="Histidine kinase" evidence="11">
    <location>
        <begin position="331"/>
        <end position="547"/>
    </location>
</feature>